<comment type="caution">
    <text evidence="2">The sequence shown here is derived from an EMBL/GenBank/DDBJ whole genome shotgun (WGS) entry which is preliminary data.</text>
</comment>
<dbReference type="OrthoDB" id="5426173at2759"/>
<keyword evidence="2" id="KW-0808">Transferase</keyword>
<organism evidence="2 3">
    <name type="scientific">Fusarium acutatum</name>
    <dbReference type="NCBI Taxonomy" id="78861"/>
    <lineage>
        <taxon>Eukaryota</taxon>
        <taxon>Fungi</taxon>
        <taxon>Dikarya</taxon>
        <taxon>Ascomycota</taxon>
        <taxon>Pezizomycotina</taxon>
        <taxon>Sordariomycetes</taxon>
        <taxon>Hypocreomycetidae</taxon>
        <taxon>Hypocreales</taxon>
        <taxon>Nectriaceae</taxon>
        <taxon>Fusarium</taxon>
        <taxon>Fusarium fujikuroi species complex</taxon>
    </lineage>
</organism>
<reference evidence="2 3" key="1">
    <citation type="submission" date="2020-01" db="EMBL/GenBank/DDBJ databases">
        <title>Identification and distribution of gene clusters putatively required for synthesis of sphingolipid metabolism inhibitors in phylogenetically diverse species of the filamentous fungus Fusarium.</title>
        <authorList>
            <person name="Kim H.-S."/>
            <person name="Busman M."/>
            <person name="Brown D.W."/>
            <person name="Divon H."/>
            <person name="Uhlig S."/>
            <person name="Proctor R.H."/>
        </authorList>
    </citation>
    <scope>NUCLEOTIDE SEQUENCE [LARGE SCALE GENOMIC DNA]</scope>
    <source>
        <strain evidence="2 3">NRRL 13308</strain>
    </source>
</reference>
<accession>A0A8H4JZ72</accession>
<evidence type="ECO:0000256" key="1">
    <source>
        <dbReference type="SAM" id="MobiDB-lite"/>
    </source>
</evidence>
<protein>
    <submittedName>
        <fullName evidence="2">Polynucleotide adenylyltransferase</fullName>
    </submittedName>
</protein>
<feature type="compositionally biased region" description="Polar residues" evidence="1">
    <location>
        <begin position="108"/>
        <end position="121"/>
    </location>
</feature>
<dbReference type="AlphaFoldDB" id="A0A8H4JZ72"/>
<dbReference type="EMBL" id="JAADJF010000070">
    <property type="protein sequence ID" value="KAF4440711.1"/>
    <property type="molecule type" value="Genomic_DNA"/>
</dbReference>
<dbReference type="Proteomes" id="UP000536711">
    <property type="component" value="Unassembled WGS sequence"/>
</dbReference>
<name>A0A8H4JZ72_9HYPO</name>
<evidence type="ECO:0000313" key="3">
    <source>
        <dbReference type="Proteomes" id="UP000536711"/>
    </source>
</evidence>
<keyword evidence="2" id="KW-0548">Nucleotidyltransferase</keyword>
<proteinExistence type="predicted"/>
<sequence length="141" mass="15807">MVETNRVDELPEDYAKLPTKEPLLENAFRIRYLHEKSSTQTSHGAPTTSHRIFAGPGFTQFYGYYGDFFDLLNPQKNLYRAQLLHYNQLITPSRGDIPHITQLPPIVSATQAAPRSQSSSKVPPRDASANTGTPGEGHRNR</sequence>
<gene>
    <name evidence="2" type="ORF">FACUT_3249</name>
</gene>
<feature type="region of interest" description="Disordered" evidence="1">
    <location>
        <begin position="94"/>
        <end position="141"/>
    </location>
</feature>
<evidence type="ECO:0000313" key="2">
    <source>
        <dbReference type="EMBL" id="KAF4440711.1"/>
    </source>
</evidence>
<keyword evidence="3" id="KW-1185">Reference proteome</keyword>
<dbReference type="GO" id="GO:0016779">
    <property type="term" value="F:nucleotidyltransferase activity"/>
    <property type="evidence" value="ECO:0007669"/>
    <property type="project" value="UniProtKB-KW"/>
</dbReference>